<evidence type="ECO:0000313" key="2">
    <source>
        <dbReference type="EMBL" id="CAD7665726.1"/>
    </source>
</evidence>
<dbReference type="EMBL" id="OC963557">
    <property type="protein sequence ID" value="CAD7665726.1"/>
    <property type="molecule type" value="Genomic_DNA"/>
</dbReference>
<evidence type="ECO:0000313" key="1">
    <source>
        <dbReference type="EMBL" id="CAD7665501.1"/>
    </source>
</evidence>
<accession>A0A7R9R0M2</accession>
<dbReference type="Proteomes" id="UP000728032">
    <property type="component" value="Unassembled WGS sequence"/>
</dbReference>
<dbReference type="AlphaFoldDB" id="A0A7R9R0M2"/>
<dbReference type="EMBL" id="OC961454">
    <property type="protein sequence ID" value="CAD7665501.1"/>
    <property type="molecule type" value="Genomic_DNA"/>
</dbReference>
<sequence>MTKLIADFLNMGDVLTPEDISIISATNISQK</sequence>
<reference evidence="1" key="1">
    <citation type="submission" date="2020-11" db="EMBL/GenBank/DDBJ databases">
        <authorList>
            <person name="Tran Van P."/>
        </authorList>
    </citation>
    <scope>NUCLEOTIDE SEQUENCE</scope>
</reference>
<keyword evidence="3" id="KW-1185">Reference proteome</keyword>
<gene>
    <name evidence="1" type="ORF">ONB1V03_LOCUS22058</name>
    <name evidence="2" type="ORF">ONB1V03_LOCUS22283</name>
</gene>
<organism evidence="1">
    <name type="scientific">Oppiella nova</name>
    <dbReference type="NCBI Taxonomy" id="334625"/>
    <lineage>
        <taxon>Eukaryota</taxon>
        <taxon>Metazoa</taxon>
        <taxon>Ecdysozoa</taxon>
        <taxon>Arthropoda</taxon>
        <taxon>Chelicerata</taxon>
        <taxon>Arachnida</taxon>
        <taxon>Acari</taxon>
        <taxon>Acariformes</taxon>
        <taxon>Sarcoptiformes</taxon>
        <taxon>Oribatida</taxon>
        <taxon>Brachypylina</taxon>
        <taxon>Oppioidea</taxon>
        <taxon>Oppiidae</taxon>
        <taxon>Oppiella</taxon>
    </lineage>
</organism>
<proteinExistence type="predicted"/>
<name>A0A7R9R0M2_9ACAR</name>
<dbReference type="EMBL" id="CAJPVJ010048732">
    <property type="protein sequence ID" value="CAG2182862.1"/>
    <property type="molecule type" value="Genomic_DNA"/>
</dbReference>
<protein>
    <submittedName>
        <fullName evidence="1">Uncharacterized protein</fullName>
    </submittedName>
</protein>
<evidence type="ECO:0000313" key="3">
    <source>
        <dbReference type="Proteomes" id="UP000728032"/>
    </source>
</evidence>
<feature type="non-terminal residue" evidence="1">
    <location>
        <position position="31"/>
    </location>
</feature>
<dbReference type="EMBL" id="CAJPVJ010046629">
    <property type="protein sequence ID" value="CAG2182637.1"/>
    <property type="molecule type" value="Genomic_DNA"/>
</dbReference>